<sequence>MQTESVQLLQGKIDWSINSNPTVGRNPPATRHDRGSEGLAASDPSRWNHHAEGMAIRDGVDVEDITFWEIQGDCYLDHHDANEIPSGARAGKTSAMSVNQQLDLETMANIGRRCTMEIAEECIPEQNRLPIPILASAMAVNPAITDVLGSKLNTA</sequence>
<organism evidence="2 3">
    <name type="scientific">Thalassiosira oceanica</name>
    <name type="common">Marine diatom</name>
    <dbReference type="NCBI Taxonomy" id="159749"/>
    <lineage>
        <taxon>Eukaryota</taxon>
        <taxon>Sar</taxon>
        <taxon>Stramenopiles</taxon>
        <taxon>Ochrophyta</taxon>
        <taxon>Bacillariophyta</taxon>
        <taxon>Coscinodiscophyceae</taxon>
        <taxon>Thalassiosirophycidae</taxon>
        <taxon>Thalassiosirales</taxon>
        <taxon>Thalassiosiraceae</taxon>
        <taxon>Thalassiosira</taxon>
    </lineage>
</organism>
<keyword evidence="3" id="KW-1185">Reference proteome</keyword>
<accession>K0SAB5</accession>
<feature type="region of interest" description="Disordered" evidence="1">
    <location>
        <begin position="17"/>
        <end position="44"/>
    </location>
</feature>
<comment type="caution">
    <text evidence="2">The sequence shown here is derived from an EMBL/GenBank/DDBJ whole genome shotgun (WGS) entry which is preliminary data.</text>
</comment>
<evidence type="ECO:0000256" key="1">
    <source>
        <dbReference type="SAM" id="MobiDB-lite"/>
    </source>
</evidence>
<evidence type="ECO:0000313" key="3">
    <source>
        <dbReference type="Proteomes" id="UP000266841"/>
    </source>
</evidence>
<protein>
    <submittedName>
        <fullName evidence="2">Uncharacterized protein</fullName>
    </submittedName>
</protein>
<proteinExistence type="predicted"/>
<name>K0SAB5_THAOC</name>
<dbReference type="AlphaFoldDB" id="K0SAB5"/>
<reference evidence="2 3" key="1">
    <citation type="journal article" date="2012" name="Genome Biol.">
        <title>Genome and low-iron response of an oceanic diatom adapted to chronic iron limitation.</title>
        <authorList>
            <person name="Lommer M."/>
            <person name="Specht M."/>
            <person name="Roy A.S."/>
            <person name="Kraemer L."/>
            <person name="Andreson R."/>
            <person name="Gutowska M.A."/>
            <person name="Wolf J."/>
            <person name="Bergner S.V."/>
            <person name="Schilhabel M.B."/>
            <person name="Klostermeier U.C."/>
            <person name="Beiko R.G."/>
            <person name="Rosenstiel P."/>
            <person name="Hippler M."/>
            <person name="Laroche J."/>
        </authorList>
    </citation>
    <scope>NUCLEOTIDE SEQUENCE [LARGE SCALE GENOMIC DNA]</scope>
    <source>
        <strain evidence="2 3">CCMP1005</strain>
    </source>
</reference>
<gene>
    <name evidence="2" type="ORF">THAOC_16281</name>
</gene>
<dbReference type="Proteomes" id="UP000266841">
    <property type="component" value="Unassembled WGS sequence"/>
</dbReference>
<dbReference type="EMBL" id="AGNL01018451">
    <property type="protein sequence ID" value="EJK63083.1"/>
    <property type="molecule type" value="Genomic_DNA"/>
</dbReference>
<evidence type="ECO:0000313" key="2">
    <source>
        <dbReference type="EMBL" id="EJK63083.1"/>
    </source>
</evidence>